<name>A0ABU2X3Z4_9ACTN</name>
<reference evidence="1" key="1">
    <citation type="submission" date="2023-09" db="EMBL/GenBank/DDBJ databases">
        <title>30 novel species of actinomycetes from the DSMZ collection.</title>
        <authorList>
            <person name="Nouioui I."/>
        </authorList>
    </citation>
    <scope>NUCLEOTIDE SEQUENCE</scope>
    <source>
        <strain evidence="1">DSM 115977</strain>
    </source>
</reference>
<organism evidence="1 2">
    <name type="scientific">Micromonospora reichwaldensis</name>
    <dbReference type="NCBI Taxonomy" id="3075516"/>
    <lineage>
        <taxon>Bacteria</taxon>
        <taxon>Bacillati</taxon>
        <taxon>Actinomycetota</taxon>
        <taxon>Actinomycetes</taxon>
        <taxon>Micromonosporales</taxon>
        <taxon>Micromonosporaceae</taxon>
        <taxon>Micromonospora</taxon>
    </lineage>
</organism>
<dbReference type="EMBL" id="JAVRFL010000049">
    <property type="protein sequence ID" value="MDT0532919.1"/>
    <property type="molecule type" value="Genomic_DNA"/>
</dbReference>
<evidence type="ECO:0000313" key="1">
    <source>
        <dbReference type="EMBL" id="MDT0532919.1"/>
    </source>
</evidence>
<dbReference type="InterPro" id="IPR011200">
    <property type="entry name" value="UCP012608"/>
</dbReference>
<comment type="caution">
    <text evidence="1">The sequence shown here is derived from an EMBL/GenBank/DDBJ whole genome shotgun (WGS) entry which is preliminary data.</text>
</comment>
<gene>
    <name evidence="1" type="ORF">RM555_28390</name>
</gene>
<protein>
    <submittedName>
        <fullName evidence="1">DUF2332 domain-containing protein</fullName>
    </submittedName>
</protein>
<keyword evidence="2" id="KW-1185">Reference proteome</keyword>
<dbReference type="Pfam" id="PF10094">
    <property type="entry name" value="DUF2332"/>
    <property type="match status" value="1"/>
</dbReference>
<dbReference type="RefSeq" id="WP_311414596.1">
    <property type="nucleotide sequence ID" value="NZ_JAVRFL010000049.1"/>
</dbReference>
<accession>A0ABU2X3Z4</accession>
<sequence length="357" mass="37792">MSREQAAAAMERQARACADMDAALYAHLLARAAGDVRAGGPCATVIKGYEDSDADALVSLRLLGGVHALVLSGRAPELARFYPSAGGAYRATDAPACWNAFRAVVEAEHDTLRGWLRRPPQTNEVGRANLLLAGLLHAVHEVGGLPVRLVELGASAGLNLRADRFRVEAAGFAWGPADSPVRLPDAWRGGAPDWLREAAGAHPELTVVERLGCDVSPLDPGDSDGALALRAYLWPEHTARAARLAGALELAGRLPARVVAAGAADFLAGITPRPGTLTVVWHSVMRQYVPAEEWARVTAELDRLAAAGGTDAPVAHVSFEPDPREARNDFQLRARLGTGPERLLAEAHPHGLPAWPA</sequence>
<dbReference type="Proteomes" id="UP001180973">
    <property type="component" value="Unassembled WGS sequence"/>
</dbReference>
<proteinExistence type="predicted"/>
<dbReference type="PIRSF" id="PIRSF012608">
    <property type="entry name" value="UCP012608"/>
    <property type="match status" value="1"/>
</dbReference>
<evidence type="ECO:0000313" key="2">
    <source>
        <dbReference type="Proteomes" id="UP001180973"/>
    </source>
</evidence>